<dbReference type="AlphaFoldDB" id="A0A518IWN6"/>
<protein>
    <submittedName>
        <fullName evidence="1">Uncharacterized protein</fullName>
    </submittedName>
</protein>
<gene>
    <name evidence="1" type="ORF">Mal33_35030</name>
</gene>
<dbReference type="EMBL" id="CP036318">
    <property type="protein sequence ID" value="QDV57493.1"/>
    <property type="molecule type" value="Genomic_DNA"/>
</dbReference>
<organism evidence="1 2">
    <name type="scientific">Rosistilla oblonga</name>
    <dbReference type="NCBI Taxonomy" id="2527990"/>
    <lineage>
        <taxon>Bacteria</taxon>
        <taxon>Pseudomonadati</taxon>
        <taxon>Planctomycetota</taxon>
        <taxon>Planctomycetia</taxon>
        <taxon>Pirellulales</taxon>
        <taxon>Pirellulaceae</taxon>
        <taxon>Rosistilla</taxon>
    </lineage>
</organism>
<evidence type="ECO:0000313" key="2">
    <source>
        <dbReference type="Proteomes" id="UP000316770"/>
    </source>
</evidence>
<proteinExistence type="predicted"/>
<keyword evidence="2" id="KW-1185">Reference proteome</keyword>
<name>A0A518IWN6_9BACT</name>
<dbReference type="RefSeq" id="WP_197452694.1">
    <property type="nucleotide sequence ID" value="NZ_CP036318.1"/>
</dbReference>
<dbReference type="Proteomes" id="UP000316770">
    <property type="component" value="Chromosome"/>
</dbReference>
<sequence>MFEVRTLREEQAARYFTGGPLEDLEMSRQTWDELIDTGQVQIVFCIERCAGFIQHS</sequence>
<evidence type="ECO:0000313" key="1">
    <source>
        <dbReference type="EMBL" id="QDV57493.1"/>
    </source>
</evidence>
<reference evidence="1 2" key="1">
    <citation type="submission" date="2019-02" db="EMBL/GenBank/DDBJ databases">
        <title>Deep-cultivation of Planctomycetes and their phenomic and genomic characterization uncovers novel biology.</title>
        <authorList>
            <person name="Wiegand S."/>
            <person name="Jogler M."/>
            <person name="Boedeker C."/>
            <person name="Pinto D."/>
            <person name="Vollmers J."/>
            <person name="Rivas-Marin E."/>
            <person name="Kohn T."/>
            <person name="Peeters S.H."/>
            <person name="Heuer A."/>
            <person name="Rast P."/>
            <person name="Oberbeckmann S."/>
            <person name="Bunk B."/>
            <person name="Jeske O."/>
            <person name="Meyerdierks A."/>
            <person name="Storesund J.E."/>
            <person name="Kallscheuer N."/>
            <person name="Luecker S."/>
            <person name="Lage O.M."/>
            <person name="Pohl T."/>
            <person name="Merkel B.J."/>
            <person name="Hornburger P."/>
            <person name="Mueller R.-W."/>
            <person name="Bruemmer F."/>
            <person name="Labrenz M."/>
            <person name="Spormann A.M."/>
            <person name="Op den Camp H."/>
            <person name="Overmann J."/>
            <person name="Amann R."/>
            <person name="Jetten M.S.M."/>
            <person name="Mascher T."/>
            <person name="Medema M.H."/>
            <person name="Devos D.P."/>
            <person name="Kaster A.-K."/>
            <person name="Ovreas L."/>
            <person name="Rohde M."/>
            <person name="Galperin M.Y."/>
            <person name="Jogler C."/>
        </authorList>
    </citation>
    <scope>NUCLEOTIDE SEQUENCE [LARGE SCALE GENOMIC DNA]</scope>
    <source>
        <strain evidence="1 2">Mal33</strain>
    </source>
</reference>
<accession>A0A518IWN6</accession>